<dbReference type="PANTHER" id="PTHR10039:SF10">
    <property type="entry name" value="NACHT DOMAIN-CONTAINING PROTEIN"/>
    <property type="match status" value="1"/>
</dbReference>
<proteinExistence type="predicted"/>
<dbReference type="InterPro" id="IPR056884">
    <property type="entry name" value="NPHP3-like_N"/>
</dbReference>
<evidence type="ECO:0000259" key="3">
    <source>
        <dbReference type="Pfam" id="PF24883"/>
    </source>
</evidence>
<accession>W9WKB5</accession>
<gene>
    <name evidence="4" type="ORF">A1O5_08130</name>
</gene>
<feature type="domain" description="Nephrocystin 3-like N-terminal" evidence="3">
    <location>
        <begin position="338"/>
        <end position="505"/>
    </location>
</feature>
<dbReference type="HOGENOM" id="CLU_008134_0_0_1"/>
<sequence>MPSKLFFQPQLTVPSQEKGRRGSWREKLRWSSRSRESSRNRPEREQHLDLESSESHVAASGHNENAPTLVASNPPISSRIPRAEIRNTIIQDDKATARSTDLWSAAYLEALYSFGNEVKSVILKGEKIEALLTSVQQTNKELAGDSLFWRGLQRLQAPLKNFKLALDLASPLASVQPTASTAIGVVSCVTAIAITICGAEDSLNTQIISMLEHVAIIDDCDTLGQKLDAENGIHKALVPVYKDLLNFYIAALDILTSKAFVLALVCDQLSQRLPTIVSDFVKHAALLRDRVGNATLELVTDIKKLLQDNKIQKLLGVNKDKQRSEFHSELRAIRASDACKWILADPKFIEWYNAPTSGQLVVLGHMGCGKTVITAHVIEELIRRNKHKLPRPVMCYHYCGNDERGKALYIYSSLLLQLLDQQEGLKVEFDRWYDRTKQSEHLDPEQCSADLGKFLSACVENLDRELFVVIDALDECDSDSRDELVMLLDSLSNKTQRLKVFLSSRPQRGIEESLQGATHIRWSPSRERDAIIVGHTVKRYLKKLPPDIQSLVTQTLSESAQGSAIWVKLTIQLIQKRKIEAIGPMKSFLADIPSPAELSQLYGKLFAHATENDAANAQVATSALQILAVARRPLSILELGWAVALSDPRADIRTLVQLEACVDKRRVLNLLQPFLSQVDFEDDRKRQVRLVHQSLKELVLRDAPSHWARSQTTERESQTDKQRFHLRQSKLEANLLRVCVKYLLFDEFDENNLFSDEQETIQSLEEMPGFASFDLFSDDIQQPVPSKASLILEDEEEAKEAKEIYYDPAERGFGEFYVYASCFWLDHFKVGRPELLPYISDIVKLCNASSKRLQNWIGQMCRPDCTVTPKFGYDSLSQDPLTVVSLHGPAIALKTLLEDDKVDLGSKEFLVDSVKQAVKQIIQWGDISRLSILFRDTRVGPEIRNIGIFHQIMTQWASSDKESRPWPGSFDLVFDICDDVLIRGKWGNELLCLAVSCGCLPMVKRLFEEAARKPAMRNEILRDVQRDIRPPDYHQSVGEAVWHNHIEVLRYLLQQEGIEVHLRHRDSDGYNVIHRAARWCNPEVVSLLISHFPEGVNQRNKHGDTPLHLVVFGAQGMDGRLESAKILLMEGHANVRGGHTDEPSSWGEPLRMAARYGDVAMCRVLVEVGGANPRSVLRVEDERPELMDPVDFKELAPDVLETLCSLAGMDR</sequence>
<dbReference type="OrthoDB" id="62952at2759"/>
<dbReference type="SMART" id="SM00248">
    <property type="entry name" value="ANK"/>
    <property type="match status" value="5"/>
</dbReference>
<keyword evidence="1" id="KW-0677">Repeat</keyword>
<comment type="caution">
    <text evidence="4">The sequence shown here is derived from an EMBL/GenBank/DDBJ whole genome shotgun (WGS) entry which is preliminary data.</text>
</comment>
<protein>
    <recommendedName>
        <fullName evidence="3">Nephrocystin 3-like N-terminal domain-containing protein</fullName>
    </recommendedName>
</protein>
<dbReference type="SUPFAM" id="SSF52540">
    <property type="entry name" value="P-loop containing nucleoside triphosphate hydrolases"/>
    <property type="match status" value="1"/>
</dbReference>
<dbReference type="GeneID" id="19192831"/>
<dbReference type="RefSeq" id="XP_007746904.1">
    <property type="nucleotide sequence ID" value="XM_007748714.1"/>
</dbReference>
<feature type="compositionally biased region" description="Basic and acidic residues" evidence="2">
    <location>
        <begin position="17"/>
        <end position="54"/>
    </location>
</feature>
<evidence type="ECO:0000313" key="5">
    <source>
        <dbReference type="Proteomes" id="UP000019471"/>
    </source>
</evidence>
<dbReference type="Gene3D" id="1.25.40.20">
    <property type="entry name" value="Ankyrin repeat-containing domain"/>
    <property type="match status" value="1"/>
</dbReference>
<dbReference type="AlphaFoldDB" id="W9WKB5"/>
<evidence type="ECO:0000313" key="4">
    <source>
        <dbReference type="EMBL" id="EXJ68338.1"/>
    </source>
</evidence>
<dbReference type="eggNOG" id="ENOG502SIWU">
    <property type="taxonomic scope" value="Eukaryota"/>
</dbReference>
<keyword evidence="5" id="KW-1185">Reference proteome</keyword>
<dbReference type="PANTHER" id="PTHR10039">
    <property type="entry name" value="AMELOGENIN"/>
    <property type="match status" value="1"/>
</dbReference>
<feature type="region of interest" description="Disordered" evidence="2">
    <location>
        <begin position="1"/>
        <end position="77"/>
    </location>
</feature>
<dbReference type="InterPro" id="IPR036770">
    <property type="entry name" value="Ankyrin_rpt-contain_sf"/>
</dbReference>
<evidence type="ECO:0000256" key="1">
    <source>
        <dbReference type="ARBA" id="ARBA00022737"/>
    </source>
</evidence>
<name>W9WKB5_9EURO</name>
<dbReference type="SUPFAM" id="SSF48403">
    <property type="entry name" value="Ankyrin repeat"/>
    <property type="match status" value="1"/>
</dbReference>
<reference evidence="4 5" key="1">
    <citation type="submission" date="2013-03" db="EMBL/GenBank/DDBJ databases">
        <title>The Genome Sequence of Cladophialophora psammophila CBS 110553.</title>
        <authorList>
            <consortium name="The Broad Institute Genomics Platform"/>
            <person name="Cuomo C."/>
            <person name="de Hoog S."/>
            <person name="Gorbushina A."/>
            <person name="Walker B."/>
            <person name="Young S.K."/>
            <person name="Zeng Q."/>
            <person name="Gargeya S."/>
            <person name="Fitzgerald M."/>
            <person name="Haas B."/>
            <person name="Abouelleil A."/>
            <person name="Allen A.W."/>
            <person name="Alvarado L."/>
            <person name="Arachchi H.M."/>
            <person name="Berlin A.M."/>
            <person name="Chapman S.B."/>
            <person name="Gainer-Dewar J."/>
            <person name="Goldberg J."/>
            <person name="Griggs A."/>
            <person name="Gujja S."/>
            <person name="Hansen M."/>
            <person name="Howarth C."/>
            <person name="Imamovic A."/>
            <person name="Ireland A."/>
            <person name="Larimer J."/>
            <person name="McCowan C."/>
            <person name="Murphy C."/>
            <person name="Pearson M."/>
            <person name="Poon T.W."/>
            <person name="Priest M."/>
            <person name="Roberts A."/>
            <person name="Saif S."/>
            <person name="Shea T."/>
            <person name="Sisk P."/>
            <person name="Sykes S."/>
            <person name="Wortman J."/>
            <person name="Nusbaum C."/>
            <person name="Birren B."/>
        </authorList>
    </citation>
    <scope>NUCLEOTIDE SEQUENCE [LARGE SCALE GENOMIC DNA]</scope>
    <source>
        <strain evidence="4 5">CBS 110553</strain>
    </source>
</reference>
<dbReference type="Pfam" id="PF24883">
    <property type="entry name" value="NPHP3_N"/>
    <property type="match status" value="1"/>
</dbReference>
<dbReference type="STRING" id="1182543.W9WKB5"/>
<dbReference type="Gene3D" id="3.40.50.300">
    <property type="entry name" value="P-loop containing nucleotide triphosphate hydrolases"/>
    <property type="match status" value="1"/>
</dbReference>
<dbReference type="Pfam" id="PF12796">
    <property type="entry name" value="Ank_2"/>
    <property type="match status" value="1"/>
</dbReference>
<dbReference type="EMBL" id="AMGX01000013">
    <property type="protein sequence ID" value="EXJ68338.1"/>
    <property type="molecule type" value="Genomic_DNA"/>
</dbReference>
<dbReference type="InterPro" id="IPR027417">
    <property type="entry name" value="P-loop_NTPase"/>
</dbReference>
<feature type="compositionally biased region" description="Polar residues" evidence="2">
    <location>
        <begin position="62"/>
        <end position="76"/>
    </location>
</feature>
<organism evidence="4 5">
    <name type="scientific">Cladophialophora psammophila CBS 110553</name>
    <dbReference type="NCBI Taxonomy" id="1182543"/>
    <lineage>
        <taxon>Eukaryota</taxon>
        <taxon>Fungi</taxon>
        <taxon>Dikarya</taxon>
        <taxon>Ascomycota</taxon>
        <taxon>Pezizomycotina</taxon>
        <taxon>Eurotiomycetes</taxon>
        <taxon>Chaetothyriomycetidae</taxon>
        <taxon>Chaetothyriales</taxon>
        <taxon>Herpotrichiellaceae</taxon>
        <taxon>Cladophialophora</taxon>
    </lineage>
</organism>
<dbReference type="InterPro" id="IPR002110">
    <property type="entry name" value="Ankyrin_rpt"/>
</dbReference>
<evidence type="ECO:0000256" key="2">
    <source>
        <dbReference type="SAM" id="MobiDB-lite"/>
    </source>
</evidence>
<dbReference type="Proteomes" id="UP000019471">
    <property type="component" value="Unassembled WGS sequence"/>
</dbReference>